<name>H0EXZ1_GLAL7</name>
<evidence type="ECO:0000313" key="4">
    <source>
        <dbReference type="EMBL" id="EHK96595.1"/>
    </source>
</evidence>
<organism evidence="4 5">
    <name type="scientific">Glarea lozoyensis (strain ATCC 74030 / MF5533)</name>
    <dbReference type="NCBI Taxonomy" id="1104152"/>
    <lineage>
        <taxon>Eukaryota</taxon>
        <taxon>Fungi</taxon>
        <taxon>Dikarya</taxon>
        <taxon>Ascomycota</taxon>
        <taxon>Pezizomycotina</taxon>
        <taxon>Leotiomycetes</taxon>
        <taxon>Helotiales</taxon>
        <taxon>Helotiaceae</taxon>
        <taxon>Glarea</taxon>
    </lineage>
</organism>
<dbReference type="AlphaFoldDB" id="H0EXZ1"/>
<dbReference type="Gene3D" id="3.40.50.2000">
    <property type="entry name" value="Glycogen Phosphorylase B"/>
    <property type="match status" value="2"/>
</dbReference>
<reference evidence="4 5" key="1">
    <citation type="journal article" date="2012" name="Eukaryot. Cell">
        <title>Genome sequence of the fungus Glarea lozoyensis: the first genome sequence of a species from the Helotiaceae family.</title>
        <authorList>
            <person name="Youssar L."/>
            <person name="Gruening B.A."/>
            <person name="Erxleben A."/>
            <person name="Guenther S."/>
            <person name="Huettel W."/>
        </authorList>
    </citation>
    <scope>NUCLEOTIDE SEQUENCE [LARGE SCALE GENOMIC DNA]</scope>
    <source>
        <strain evidence="5">ATCC 74030 / MF5533</strain>
    </source>
</reference>
<keyword evidence="1" id="KW-0328">Glycosyltransferase</keyword>
<dbReference type="InterPro" id="IPR001296">
    <property type="entry name" value="Glyco_trans_1"/>
</dbReference>
<dbReference type="InParanoid" id="H0EXZ1"/>
<dbReference type="EMBL" id="AGUE01000236">
    <property type="protein sequence ID" value="EHK96595.1"/>
    <property type="molecule type" value="Genomic_DNA"/>
</dbReference>
<dbReference type="SUPFAM" id="SSF53756">
    <property type="entry name" value="UDP-Glycosyltransferase/glycogen phosphorylase"/>
    <property type="match status" value="1"/>
</dbReference>
<feature type="domain" description="Glycosyl transferase family 1" evidence="2">
    <location>
        <begin position="174"/>
        <end position="316"/>
    </location>
</feature>
<comment type="caution">
    <text evidence="4">The sequence shown here is derived from an EMBL/GenBank/DDBJ whole genome shotgun (WGS) entry which is preliminary data.</text>
</comment>
<dbReference type="PANTHER" id="PTHR12526">
    <property type="entry name" value="GLYCOSYLTRANSFERASE"/>
    <property type="match status" value="1"/>
</dbReference>
<dbReference type="OrthoDB" id="512920at2759"/>
<evidence type="ECO:0000256" key="1">
    <source>
        <dbReference type="ARBA" id="ARBA00022676"/>
    </source>
</evidence>
<evidence type="ECO:0000259" key="2">
    <source>
        <dbReference type="Pfam" id="PF00534"/>
    </source>
</evidence>
<dbReference type="HOGENOM" id="CLU_042257_1_0_1"/>
<protein>
    <submittedName>
        <fullName evidence="4">Putative Uncharacterized 41.2 kDa protein in cps region</fullName>
    </submittedName>
</protein>
<sequence>MKIAIVAPLFEHIPPTKYGGTERIIHYLVEQLVALGHSVTLYATDGSQTSAKLVPCYSGTLREHGIGSKPEDTERIYTAQVKLACSAVPAHDIVHIHHGLYPYHPALLETITNIPFVWTDHNAVHNDGKPEIIDRLLRLGIKLTALSDSHRNTVPLAPWTATIHHGLPVNLLNAKPADPSYLAFLGRISPEKGICDAIWIANRAKIQLKIAAKVDAVDRLFYEKDVKPLLEQLDAEYIGEVTEDEKGPFLSAAKALIFPICWEEPFGLVMIEAMACGCPVIAFKRGSVPEIIEDGVTGFIVETREEACEAIQKLPQLDRQYIRKRFEERFVSTLMAEKYVEAYKASIEAFKNTHNPLALAGLRPSLQSRRSTAASALIHQVSMKDSVNNKVYEKPLTAYTARII</sequence>
<dbReference type="Pfam" id="PF13439">
    <property type="entry name" value="Glyco_transf_4"/>
    <property type="match status" value="1"/>
</dbReference>
<evidence type="ECO:0000313" key="5">
    <source>
        <dbReference type="Proteomes" id="UP000005446"/>
    </source>
</evidence>
<dbReference type="InterPro" id="IPR028098">
    <property type="entry name" value="Glyco_trans_4-like_N"/>
</dbReference>
<dbReference type="PANTHER" id="PTHR12526:SF595">
    <property type="entry name" value="BLL5217 PROTEIN"/>
    <property type="match status" value="1"/>
</dbReference>
<gene>
    <name evidence="4" type="ORF">M7I_7685</name>
</gene>
<dbReference type="CDD" id="cd03802">
    <property type="entry name" value="GT4_AviGT4-like"/>
    <property type="match status" value="1"/>
</dbReference>
<feature type="domain" description="Glycosyltransferase subfamily 4-like N-terminal" evidence="3">
    <location>
        <begin position="18"/>
        <end position="138"/>
    </location>
</feature>
<keyword evidence="5" id="KW-1185">Reference proteome</keyword>
<evidence type="ECO:0000259" key="3">
    <source>
        <dbReference type="Pfam" id="PF13439"/>
    </source>
</evidence>
<proteinExistence type="predicted"/>
<dbReference type="Pfam" id="PF00534">
    <property type="entry name" value="Glycos_transf_1"/>
    <property type="match status" value="1"/>
</dbReference>
<keyword evidence="1" id="KW-0808">Transferase</keyword>
<dbReference type="Proteomes" id="UP000005446">
    <property type="component" value="Unassembled WGS sequence"/>
</dbReference>
<dbReference type="GO" id="GO:0016757">
    <property type="term" value="F:glycosyltransferase activity"/>
    <property type="evidence" value="ECO:0007669"/>
    <property type="project" value="UniProtKB-KW"/>
</dbReference>
<accession>H0EXZ1</accession>